<evidence type="ECO:0000313" key="12">
    <source>
        <dbReference type="EMBL" id="UKK00926.1"/>
    </source>
</evidence>
<keyword evidence="7" id="KW-0594">Phospholipid biosynthesis</keyword>
<dbReference type="GO" id="GO:0008654">
    <property type="term" value="P:phospholipid biosynthetic process"/>
    <property type="evidence" value="ECO:0007669"/>
    <property type="project" value="UniProtKB-KW"/>
</dbReference>
<dbReference type="EMBL" id="CP056069">
    <property type="protein sequence ID" value="UKK00926.1"/>
    <property type="molecule type" value="Genomic_DNA"/>
</dbReference>
<evidence type="ECO:0000256" key="10">
    <source>
        <dbReference type="ARBA" id="ARBA00023317"/>
    </source>
</evidence>
<sequence>MRHFPISKHGLGYIGVPLFLSLLSFAFSEYLAFFFIFLTILVTYFFRDPKRLVPDNDSLVLSPADGVVTSVEVVDSPLADGTRLNRVSVFLNVLNVHVNRSPVTGVVKSVKYKPGEFLNALKEESVARNEMIRTVFLSQYGNYTLITEQLAGLIAKRAVCDLQPGDEVKVGSRMGMIKFGSRVNTYFPLDVKPLVVKGQPVSAGQTLFAYLDPKLSEGSQDFKYDKI</sequence>
<protein>
    <submittedName>
        <fullName evidence="12">Phosphatidylserine decarboxylase</fullName>
        <ecNumber evidence="12">4.1.1.65</ecNumber>
    </submittedName>
</protein>
<dbReference type="PANTHER" id="PTHR35809:SF1">
    <property type="entry name" value="ARCHAETIDYLSERINE DECARBOXYLASE PROENZYME-RELATED"/>
    <property type="match status" value="1"/>
</dbReference>
<name>A0A976MAE6_THEOR</name>
<dbReference type="InterPro" id="IPR003817">
    <property type="entry name" value="PS_Dcarbxylase"/>
</dbReference>
<proteinExistence type="inferred from homology"/>
<evidence type="ECO:0000256" key="2">
    <source>
        <dbReference type="ARBA" id="ARBA00022516"/>
    </source>
</evidence>
<dbReference type="GO" id="GO:0004609">
    <property type="term" value="F:phosphatidylserine decarboxylase activity"/>
    <property type="evidence" value="ECO:0007669"/>
    <property type="project" value="UniProtKB-EC"/>
</dbReference>
<keyword evidence="8 12" id="KW-0456">Lyase</keyword>
<evidence type="ECO:0000256" key="11">
    <source>
        <dbReference type="SAM" id="Phobius"/>
    </source>
</evidence>
<evidence type="ECO:0000256" key="9">
    <source>
        <dbReference type="ARBA" id="ARBA00023264"/>
    </source>
</evidence>
<dbReference type="EC" id="4.1.1.65" evidence="12"/>
<keyword evidence="2" id="KW-0444">Lipid biosynthesis</keyword>
<keyword evidence="10" id="KW-0670">Pyruvate</keyword>
<evidence type="ECO:0000256" key="5">
    <source>
        <dbReference type="ARBA" id="ARBA00023136"/>
    </source>
</evidence>
<dbReference type="Proteomes" id="UP000244811">
    <property type="component" value="Chromosome 1"/>
</dbReference>
<dbReference type="PANTHER" id="PTHR35809">
    <property type="entry name" value="ARCHAETIDYLSERINE DECARBOXYLASE PROENZYME-RELATED"/>
    <property type="match status" value="1"/>
</dbReference>
<evidence type="ECO:0000256" key="6">
    <source>
        <dbReference type="ARBA" id="ARBA00023145"/>
    </source>
</evidence>
<keyword evidence="6" id="KW-0865">Zymogen</keyword>
<evidence type="ECO:0000256" key="7">
    <source>
        <dbReference type="ARBA" id="ARBA00023209"/>
    </source>
</evidence>
<dbReference type="HAMAP" id="MF_00664">
    <property type="entry name" value="PS_decarb_PSD_A"/>
    <property type="match status" value="1"/>
</dbReference>
<dbReference type="AlphaFoldDB" id="A0A976MAE6"/>
<gene>
    <name evidence="12" type="ORF">MACK_001004</name>
</gene>
<evidence type="ECO:0000256" key="3">
    <source>
        <dbReference type="ARBA" id="ARBA00022793"/>
    </source>
</evidence>
<keyword evidence="5 11" id="KW-0472">Membrane</keyword>
<evidence type="ECO:0000256" key="1">
    <source>
        <dbReference type="ARBA" id="ARBA00022475"/>
    </source>
</evidence>
<dbReference type="InterPro" id="IPR033175">
    <property type="entry name" value="PSD-A"/>
</dbReference>
<keyword evidence="9" id="KW-1208">Phospholipid metabolism</keyword>
<feature type="transmembrane region" description="Helical" evidence="11">
    <location>
        <begin position="20"/>
        <end position="46"/>
    </location>
</feature>
<evidence type="ECO:0000313" key="13">
    <source>
        <dbReference type="Proteomes" id="UP000244811"/>
    </source>
</evidence>
<evidence type="ECO:0000256" key="4">
    <source>
        <dbReference type="ARBA" id="ARBA00023098"/>
    </source>
</evidence>
<keyword evidence="11" id="KW-1133">Transmembrane helix</keyword>
<keyword evidence="11" id="KW-0812">Transmembrane</keyword>
<organism evidence="12 13">
    <name type="scientific">Theileria orientalis</name>
    <dbReference type="NCBI Taxonomy" id="68886"/>
    <lineage>
        <taxon>Eukaryota</taxon>
        <taxon>Sar</taxon>
        <taxon>Alveolata</taxon>
        <taxon>Apicomplexa</taxon>
        <taxon>Aconoidasida</taxon>
        <taxon>Piroplasmida</taxon>
        <taxon>Theileriidae</taxon>
        <taxon>Theileria</taxon>
    </lineage>
</organism>
<reference evidence="12" key="1">
    <citation type="submission" date="2022-07" db="EMBL/GenBank/DDBJ databases">
        <title>Evaluation of T. orientalis genome assembly methods using nanopore sequencing and analysis of variation between genomes.</title>
        <authorList>
            <person name="Yam J."/>
            <person name="Micallef M.L."/>
            <person name="Liu M."/>
            <person name="Djordjevic S.P."/>
            <person name="Bogema D.R."/>
            <person name="Jenkins C."/>
        </authorList>
    </citation>
    <scope>NUCLEOTIDE SEQUENCE</scope>
    <source>
        <strain evidence="12">Goon Nure</strain>
    </source>
</reference>
<keyword evidence="3" id="KW-0210">Decarboxylase</keyword>
<evidence type="ECO:0000256" key="8">
    <source>
        <dbReference type="ARBA" id="ARBA00023239"/>
    </source>
</evidence>
<keyword evidence="1" id="KW-1003">Cell membrane</keyword>
<dbReference type="Pfam" id="PF02666">
    <property type="entry name" value="PS_Dcarbxylase"/>
    <property type="match status" value="1"/>
</dbReference>
<accession>A0A976MAE6</accession>
<keyword evidence="4" id="KW-0443">Lipid metabolism</keyword>